<keyword evidence="4" id="KW-0560">Oxidoreductase</keyword>
<dbReference type="InterPro" id="IPR005475">
    <property type="entry name" value="Transketolase-like_Pyr-bd"/>
</dbReference>
<evidence type="ECO:0000256" key="5">
    <source>
        <dbReference type="ARBA" id="ARBA00023052"/>
    </source>
</evidence>
<dbReference type="EMBL" id="JADYXP020000021">
    <property type="protein sequence ID" value="KAL0103439.1"/>
    <property type="molecule type" value="Genomic_DNA"/>
</dbReference>
<dbReference type="Gene3D" id="3.40.50.970">
    <property type="match status" value="1"/>
</dbReference>
<dbReference type="Pfam" id="PF02779">
    <property type="entry name" value="Transket_pyr"/>
    <property type="match status" value="1"/>
</dbReference>
<name>A0AAW2EM35_9HYME</name>
<reference evidence="7 8" key="1">
    <citation type="submission" date="2023-03" db="EMBL/GenBank/DDBJ databases">
        <title>High recombination rates correlate with genetic variation in Cardiocondyla obscurior ants.</title>
        <authorList>
            <person name="Errbii M."/>
        </authorList>
    </citation>
    <scope>NUCLEOTIDE SEQUENCE [LARGE SCALE GENOMIC DNA]</scope>
    <source>
        <strain evidence="7">Alpha-2009</strain>
        <tissue evidence="7">Whole body</tissue>
    </source>
</reference>
<proteinExistence type="inferred from homology"/>
<evidence type="ECO:0000256" key="3">
    <source>
        <dbReference type="ARBA" id="ARBA00022946"/>
    </source>
</evidence>
<dbReference type="Proteomes" id="UP001430953">
    <property type="component" value="Unassembled WGS sequence"/>
</dbReference>
<keyword evidence="5" id="KW-0786">Thiamine pyrophosphate</keyword>
<dbReference type="GO" id="GO:0030976">
    <property type="term" value="F:thiamine pyrophosphate binding"/>
    <property type="evidence" value="ECO:0007669"/>
    <property type="project" value="InterPro"/>
</dbReference>
<comment type="caution">
    <text evidence="7">The sequence shown here is derived from an EMBL/GenBank/DDBJ whole genome shotgun (WGS) entry which is preliminary data.</text>
</comment>
<dbReference type="InterPro" id="IPR031717">
    <property type="entry name" value="ODO-1/KGD_C"/>
</dbReference>
<evidence type="ECO:0000256" key="2">
    <source>
        <dbReference type="ARBA" id="ARBA00006936"/>
    </source>
</evidence>
<accession>A0AAW2EM35</accession>
<keyword evidence="3" id="KW-0809">Transit peptide</keyword>
<dbReference type="PANTHER" id="PTHR23152">
    <property type="entry name" value="2-OXOGLUTARATE DEHYDROGENASE"/>
    <property type="match status" value="1"/>
</dbReference>
<dbReference type="InterPro" id="IPR011603">
    <property type="entry name" value="2oxoglutarate_DH_E1"/>
</dbReference>
<organism evidence="7 8">
    <name type="scientific">Cardiocondyla obscurior</name>
    <dbReference type="NCBI Taxonomy" id="286306"/>
    <lineage>
        <taxon>Eukaryota</taxon>
        <taxon>Metazoa</taxon>
        <taxon>Ecdysozoa</taxon>
        <taxon>Arthropoda</taxon>
        <taxon>Hexapoda</taxon>
        <taxon>Insecta</taxon>
        <taxon>Pterygota</taxon>
        <taxon>Neoptera</taxon>
        <taxon>Endopterygota</taxon>
        <taxon>Hymenoptera</taxon>
        <taxon>Apocrita</taxon>
        <taxon>Aculeata</taxon>
        <taxon>Formicoidea</taxon>
        <taxon>Formicidae</taxon>
        <taxon>Myrmicinae</taxon>
        <taxon>Cardiocondyla</taxon>
    </lineage>
</organism>
<dbReference type="InterPro" id="IPR042179">
    <property type="entry name" value="KGD_C_sf"/>
</dbReference>
<gene>
    <name evidence="7" type="ORF">PUN28_017599</name>
</gene>
<sequence length="749" mass="84209">MLKSQAFDNFLAIKFVSQKRYGAEGAESMMAFFHEFFKLCASDNLERVVICIPHRGRLNLLTGMLNFPPEVLFHKLQGLSEFPDETKCTGDVISHLISTVDLDIDRKSLHVTMLRNPSHLEIVNPVSMGKTRGVMQAVKEGAYSDNENAQWSDKIINIQVHGDAAYSGQGVNQESLTLSRTPHFEIGGSVHLVVNNQLGFTTPPSRGRSSRYCTDLAKIISAPIIHVNGNDPEVVLRAAKIAFKYQRQFRKDVFIDLNCFRRWGHNELDDPTITNPVTYKIINNRASVPDQYVEKLIDLKILTRESVENIVENHTAWLNRALKESSKDISKQLTTYLTGRWSKIKQAEANITQWNTGVDLDLLRLVGTKSVQIPRDFDIHPQLFKNHVQSRLKKLESGNTLDWSTAEALAIGSLLYQGYNVRISGQDVGRGTFSHRHAMLVDQSTGAIFIPLNSMVDGQVGKLEVANSILSEEAVLGFEYGMSIASPYTLPIWEAQFGDFFNGAQIIIDTYITSGEAKWMLSSGLTILLPHGYDGAGPEHSSCRLERFLQLTDSKENGVDGDDVNIHVTNPSEPAQYFHLLRRQMIRDYRKPLIIVAPKILLRHPAAVSSLSDFEPQTSFKTVIGDDKVEKHNVTKIILVSGKHYYALDNYRTTSGIKNVAIIRIENLCPFPVSELLEEIVKYKHAKSFIWSQEEPRNMGAWSFVKPRFENLCGRQLKYCGREAMAAPAVGDGQLHQREAKKVIVNPFA</sequence>
<dbReference type="SUPFAM" id="SSF52518">
    <property type="entry name" value="Thiamin diphosphate-binding fold (THDP-binding)"/>
    <property type="match status" value="2"/>
</dbReference>
<dbReference type="InterPro" id="IPR029061">
    <property type="entry name" value="THDP-binding"/>
</dbReference>
<evidence type="ECO:0000313" key="7">
    <source>
        <dbReference type="EMBL" id="KAL0103439.1"/>
    </source>
</evidence>
<comment type="cofactor">
    <cofactor evidence="1">
        <name>thiamine diphosphate</name>
        <dbReference type="ChEBI" id="CHEBI:58937"/>
    </cofactor>
</comment>
<dbReference type="Gene3D" id="3.40.50.12470">
    <property type="match status" value="1"/>
</dbReference>
<evidence type="ECO:0000256" key="1">
    <source>
        <dbReference type="ARBA" id="ARBA00001964"/>
    </source>
</evidence>
<evidence type="ECO:0000259" key="6">
    <source>
        <dbReference type="SMART" id="SM00861"/>
    </source>
</evidence>
<dbReference type="GO" id="GO:0016624">
    <property type="term" value="F:oxidoreductase activity, acting on the aldehyde or oxo group of donors, disulfide as acceptor"/>
    <property type="evidence" value="ECO:0007669"/>
    <property type="project" value="InterPro"/>
</dbReference>
<keyword evidence="8" id="KW-1185">Reference proteome</keyword>
<evidence type="ECO:0000256" key="4">
    <source>
        <dbReference type="ARBA" id="ARBA00023002"/>
    </source>
</evidence>
<dbReference type="Pfam" id="PF16870">
    <property type="entry name" value="OxoGdeHyase_C"/>
    <property type="match status" value="1"/>
</dbReference>
<dbReference type="PANTHER" id="PTHR23152:SF4">
    <property type="entry name" value="2-OXOADIPATE DEHYDROGENASE COMPLEX COMPONENT E1"/>
    <property type="match status" value="1"/>
</dbReference>
<dbReference type="NCBIfam" id="TIGR00239">
    <property type="entry name" value="2oxo_dh_E1"/>
    <property type="match status" value="1"/>
</dbReference>
<evidence type="ECO:0000313" key="8">
    <source>
        <dbReference type="Proteomes" id="UP001430953"/>
    </source>
</evidence>
<dbReference type="Gene3D" id="3.40.50.11610">
    <property type="entry name" value="Multifunctional 2-oxoglutarate metabolism enzyme, C-terminal domain"/>
    <property type="match status" value="1"/>
</dbReference>
<dbReference type="NCBIfam" id="NF006914">
    <property type="entry name" value="PRK09404.1"/>
    <property type="match status" value="1"/>
</dbReference>
<dbReference type="InterPro" id="IPR001017">
    <property type="entry name" value="DH_E1"/>
</dbReference>
<dbReference type="Pfam" id="PF00676">
    <property type="entry name" value="E1_dh"/>
    <property type="match status" value="1"/>
</dbReference>
<protein>
    <recommendedName>
        <fullName evidence="6">Transketolase-like pyrimidine-binding domain-containing protein</fullName>
    </recommendedName>
</protein>
<dbReference type="PIRSF" id="PIRSF000157">
    <property type="entry name" value="Oxoglu_dh_E1"/>
    <property type="match status" value="1"/>
</dbReference>
<feature type="domain" description="Transketolase-like pyrimidine-binding" evidence="6">
    <location>
        <begin position="401"/>
        <end position="604"/>
    </location>
</feature>
<comment type="similarity">
    <text evidence="2">Belongs to the alpha-ketoglutarate dehydrogenase family.</text>
</comment>
<dbReference type="AlphaFoldDB" id="A0AAW2EM35"/>
<dbReference type="CDD" id="cd02016">
    <property type="entry name" value="TPP_E1_OGDC_like"/>
    <property type="match status" value="1"/>
</dbReference>
<dbReference type="SMART" id="SM00861">
    <property type="entry name" value="Transket_pyr"/>
    <property type="match status" value="1"/>
</dbReference>